<organism evidence="1 2">
    <name type="scientific">Fusarium oxysporum</name>
    <name type="common">Fusarium vascular wilt</name>
    <dbReference type="NCBI Taxonomy" id="5507"/>
    <lineage>
        <taxon>Eukaryota</taxon>
        <taxon>Fungi</taxon>
        <taxon>Dikarya</taxon>
        <taxon>Ascomycota</taxon>
        <taxon>Pezizomycotina</taxon>
        <taxon>Sordariomycetes</taxon>
        <taxon>Hypocreomycetidae</taxon>
        <taxon>Hypocreales</taxon>
        <taxon>Nectriaceae</taxon>
        <taxon>Fusarium</taxon>
        <taxon>Fusarium oxysporum species complex</taxon>
    </lineage>
</organism>
<name>A0A420NYG8_FUSOX</name>
<dbReference type="AlphaFoldDB" id="A0A420NYG8"/>
<evidence type="ECO:0000313" key="1">
    <source>
        <dbReference type="EMBL" id="RKK85197.1"/>
    </source>
</evidence>
<proteinExistence type="predicted"/>
<accession>A0A420NYG8</accession>
<reference evidence="1 2" key="1">
    <citation type="journal article" date="2018" name="Sci. Rep.">
        <title>Characterisation of pathogen-specific regions and novel effector candidates in Fusarium oxysporum f. sp. cepae.</title>
        <authorList>
            <person name="Armitage A.D."/>
            <person name="Taylor A."/>
            <person name="Sobczyk M.K."/>
            <person name="Baxter L."/>
            <person name="Greenfield B.P."/>
            <person name="Bates H.J."/>
            <person name="Wilson F."/>
            <person name="Jackson A.C."/>
            <person name="Ott S."/>
            <person name="Harrison R.J."/>
            <person name="Clarkson J.P."/>
        </authorList>
    </citation>
    <scope>NUCLEOTIDE SEQUENCE [LARGE SCALE GENOMIC DNA]</scope>
    <source>
        <strain evidence="1 2">Fo_A28</strain>
    </source>
</reference>
<sequence length="121" mass="13828">MAHKDHPSTMRYLHNSLRLAFRGKRDFRSTVVLDTRPFRSRKIQEDDDEYKRKENNAAAYAAVEDSLGILRPKIIVVCNCDHGAVEYGLPPYLCTSTSGTISEWTTVKRSHIPSIVQIYTT</sequence>
<feature type="non-terminal residue" evidence="1">
    <location>
        <position position="121"/>
    </location>
</feature>
<dbReference type="Proteomes" id="UP000285860">
    <property type="component" value="Unassembled WGS sequence"/>
</dbReference>
<evidence type="ECO:0000313" key="2">
    <source>
        <dbReference type="Proteomes" id="UP000285860"/>
    </source>
</evidence>
<comment type="caution">
    <text evidence="1">The sequence shown here is derived from an EMBL/GenBank/DDBJ whole genome shotgun (WGS) entry which is preliminary data.</text>
</comment>
<dbReference type="EMBL" id="MRCY01000486">
    <property type="protein sequence ID" value="RKK85197.1"/>
    <property type="molecule type" value="Genomic_DNA"/>
</dbReference>
<dbReference type="VEuPathDB" id="FungiDB:FOZG_18401"/>
<gene>
    <name evidence="1" type="ORF">BFJ68_g17287</name>
</gene>
<protein>
    <submittedName>
        <fullName evidence="1">Uncharacterized protein</fullName>
    </submittedName>
</protein>